<evidence type="ECO:0000313" key="2">
    <source>
        <dbReference type="Proteomes" id="UP000002366"/>
    </source>
</evidence>
<dbReference type="AlphaFoldDB" id="D5EFC1"/>
<protein>
    <recommendedName>
        <fullName evidence="3">Restriction alleviation protein, Lar family</fullName>
    </recommendedName>
</protein>
<dbReference type="EMBL" id="CP001997">
    <property type="protein sequence ID" value="ADE57253.1"/>
    <property type="molecule type" value="Genomic_DNA"/>
</dbReference>
<reference evidence="1 2" key="1">
    <citation type="journal article" date="2010" name="Stand. Genomic Sci.">
        <title>Complete genome sequence of Aminobacterium colombiense type strain (ALA-1).</title>
        <authorList>
            <person name="Chertkov O."/>
            <person name="Sikorski J."/>
            <person name="Brambilla E."/>
            <person name="Lapidus A."/>
            <person name="Copeland A."/>
            <person name="Glavina Del Rio T."/>
            <person name="Nolan M."/>
            <person name="Lucas S."/>
            <person name="Tice H."/>
            <person name="Cheng J.F."/>
            <person name="Han C."/>
            <person name="Detter J.C."/>
            <person name="Bruce D."/>
            <person name="Tapia R."/>
            <person name="Goodwin L."/>
            <person name="Pitluck S."/>
            <person name="Liolios K."/>
            <person name="Ivanova N."/>
            <person name="Mavromatis K."/>
            <person name="Ovchinnikova G."/>
            <person name="Pati A."/>
            <person name="Chen A."/>
            <person name="Palaniappan K."/>
            <person name="Land M."/>
            <person name="Hauser L."/>
            <person name="Chang Y.J."/>
            <person name="Jeffries C.D."/>
            <person name="Spring S."/>
            <person name="Rohde M."/>
            <person name="Goker M."/>
            <person name="Bristow J."/>
            <person name="Eisen J.A."/>
            <person name="Markowitz V."/>
            <person name="Hugenholtz P."/>
            <person name="Kyrpides N.C."/>
            <person name="Klenk H.P."/>
        </authorList>
    </citation>
    <scope>NUCLEOTIDE SEQUENCE [LARGE SCALE GENOMIC DNA]</scope>
    <source>
        <strain evidence="2">DSM 12261 / ALA-1</strain>
    </source>
</reference>
<evidence type="ECO:0008006" key="3">
    <source>
        <dbReference type="Google" id="ProtNLM"/>
    </source>
</evidence>
<dbReference type="STRING" id="572547.Amico_1129"/>
<organism evidence="1 2">
    <name type="scientific">Aminobacterium colombiense (strain DSM 12261 / ALA-1)</name>
    <dbReference type="NCBI Taxonomy" id="572547"/>
    <lineage>
        <taxon>Bacteria</taxon>
        <taxon>Thermotogati</taxon>
        <taxon>Synergistota</taxon>
        <taxon>Synergistia</taxon>
        <taxon>Synergistales</taxon>
        <taxon>Aminobacteriaceae</taxon>
        <taxon>Aminobacterium</taxon>
    </lineage>
</organism>
<dbReference type="Pfam" id="PF14354">
    <property type="entry name" value="Lar_restr_allev"/>
    <property type="match status" value="1"/>
</dbReference>
<accession>D5EFC1</accession>
<dbReference type="OrthoDB" id="6631093at2"/>
<dbReference type="RefSeq" id="WP_013048516.1">
    <property type="nucleotide sequence ID" value="NC_014011.1"/>
</dbReference>
<name>D5EFC1_AMICL</name>
<keyword evidence="2" id="KW-1185">Reference proteome</keyword>
<proteinExistence type="predicted"/>
<gene>
    <name evidence="1" type="ordered locus">Amico_1129</name>
</gene>
<dbReference type="HOGENOM" id="CLU_2875768_0_0_0"/>
<sequence length="63" mass="7149">MSDHKPCPFCGGEAKICKQKISLSKVEEYCVFNVYCMACKARIKAAKEYDIAWSLWDRRAGNG</sequence>
<dbReference type="KEGG" id="aco:Amico_1129"/>
<evidence type="ECO:0000313" key="1">
    <source>
        <dbReference type="EMBL" id="ADE57253.1"/>
    </source>
</evidence>
<dbReference type="Proteomes" id="UP000002366">
    <property type="component" value="Chromosome"/>
</dbReference>